<protein>
    <submittedName>
        <fullName evidence="2">Uncharacterized protein</fullName>
    </submittedName>
</protein>
<feature type="chain" id="PRO_5012136285" evidence="1">
    <location>
        <begin position="16"/>
        <end position="143"/>
    </location>
</feature>
<dbReference type="AlphaFoldDB" id="A0A1B6MJV8"/>
<organism evidence="2">
    <name type="scientific">Graphocephala atropunctata</name>
    <dbReference type="NCBI Taxonomy" id="36148"/>
    <lineage>
        <taxon>Eukaryota</taxon>
        <taxon>Metazoa</taxon>
        <taxon>Ecdysozoa</taxon>
        <taxon>Arthropoda</taxon>
        <taxon>Hexapoda</taxon>
        <taxon>Insecta</taxon>
        <taxon>Pterygota</taxon>
        <taxon>Neoptera</taxon>
        <taxon>Paraneoptera</taxon>
        <taxon>Hemiptera</taxon>
        <taxon>Auchenorrhyncha</taxon>
        <taxon>Membracoidea</taxon>
        <taxon>Cicadellidae</taxon>
        <taxon>Cicadellinae</taxon>
        <taxon>Cicadellini</taxon>
        <taxon>Graphocephala</taxon>
    </lineage>
</organism>
<evidence type="ECO:0000256" key="1">
    <source>
        <dbReference type="SAM" id="SignalP"/>
    </source>
</evidence>
<feature type="signal peptide" evidence="1">
    <location>
        <begin position="1"/>
        <end position="15"/>
    </location>
</feature>
<dbReference type="EMBL" id="GEBQ01003720">
    <property type="protein sequence ID" value="JAT36257.1"/>
    <property type="molecule type" value="Transcribed_RNA"/>
</dbReference>
<accession>A0A1B6MJV8</accession>
<name>A0A1B6MJV8_9HEMI</name>
<reference evidence="2" key="1">
    <citation type="submission" date="2015-11" db="EMBL/GenBank/DDBJ databases">
        <title>De novo transcriptome assembly of four potential Pierce s Disease insect vectors from Arizona vineyards.</title>
        <authorList>
            <person name="Tassone E.E."/>
        </authorList>
    </citation>
    <scope>NUCLEOTIDE SEQUENCE</scope>
</reference>
<evidence type="ECO:0000313" key="2">
    <source>
        <dbReference type="EMBL" id="JAT36257.1"/>
    </source>
</evidence>
<gene>
    <name evidence="2" type="ORF">g.7039</name>
</gene>
<sequence length="143" mass="16537">MRLNILLFIVYVASAEHEDYEVLVKPNIAQDEQKNHILTVTVQNRDYNRIIDTKENEIIIGVRAGEYPPLNQVLCNFLGEILHIHPRNVDVIEGHSENEGKKVQVDGTVITADKICKRILKALRESIEEERYLKPSIKHRNLM</sequence>
<proteinExistence type="predicted"/>
<keyword evidence="1" id="KW-0732">Signal</keyword>